<name>A0ABT2U480_9FIRM</name>
<comment type="caution">
    <text evidence="1">The sequence shown here is derived from an EMBL/GenBank/DDBJ whole genome shotgun (WGS) entry which is preliminary data.</text>
</comment>
<reference evidence="1 2" key="1">
    <citation type="journal article" date="2021" name="ISME Commun">
        <title>Automated analysis of genomic sequences facilitates high-throughput and comprehensive description of bacteria.</title>
        <authorList>
            <person name="Hitch T.C.A."/>
        </authorList>
    </citation>
    <scope>NUCLEOTIDE SEQUENCE [LARGE SCALE GENOMIC DNA]</scope>
    <source>
        <strain evidence="1 2">Sanger_34</strain>
    </source>
</reference>
<organism evidence="1 2">
    <name type="scientific">Agathobaculum ammoniilyticum</name>
    <dbReference type="NCBI Taxonomy" id="2981778"/>
    <lineage>
        <taxon>Bacteria</taxon>
        <taxon>Bacillati</taxon>
        <taxon>Bacillota</taxon>
        <taxon>Clostridia</taxon>
        <taxon>Eubacteriales</taxon>
        <taxon>Butyricicoccaceae</taxon>
        <taxon>Agathobaculum</taxon>
    </lineage>
</organism>
<sequence length="42" mass="4265">MPIEGYCITPVNASNGDTSASVEIKTEGMPVQITAGGMALPL</sequence>
<dbReference type="RefSeq" id="WP_256435199.1">
    <property type="nucleotide sequence ID" value="NZ_JAOQJE010000008.1"/>
</dbReference>
<protein>
    <submittedName>
        <fullName evidence="1">Uncharacterized protein</fullName>
    </submittedName>
</protein>
<evidence type="ECO:0000313" key="2">
    <source>
        <dbReference type="Proteomes" id="UP001652397"/>
    </source>
</evidence>
<accession>A0ABT2U480</accession>
<keyword evidence="2" id="KW-1185">Reference proteome</keyword>
<dbReference type="Proteomes" id="UP001652397">
    <property type="component" value="Unassembled WGS sequence"/>
</dbReference>
<evidence type="ECO:0000313" key="1">
    <source>
        <dbReference type="EMBL" id="MCU6789419.1"/>
    </source>
</evidence>
<proteinExistence type="predicted"/>
<dbReference type="EMBL" id="JAOQJE010000008">
    <property type="protein sequence ID" value="MCU6789419.1"/>
    <property type="molecule type" value="Genomic_DNA"/>
</dbReference>
<gene>
    <name evidence="1" type="ORF">OCV66_10020</name>
</gene>